<dbReference type="Proteomes" id="UP001295684">
    <property type="component" value="Unassembled WGS sequence"/>
</dbReference>
<evidence type="ECO:0000313" key="7">
    <source>
        <dbReference type="Proteomes" id="UP001295684"/>
    </source>
</evidence>
<keyword evidence="4" id="KW-0812">Transmembrane</keyword>
<evidence type="ECO:0000313" key="6">
    <source>
        <dbReference type="EMBL" id="CAI2384143.1"/>
    </source>
</evidence>
<name>A0AAD2D9A1_EUPCR</name>
<dbReference type="InterPro" id="IPR000560">
    <property type="entry name" value="His_Pase_clade-2"/>
</dbReference>
<sequence>MKYSLTNRAQKILWVLVAVVTLVQAASTRQTMYVMDVTMHGSTYPQYASNPEYDITKNSYPKTGDIAPDGIKEMYKLGQQFRSDYITRGGFMSPNYDSDSVFLESVKDQPGLMSAYAFMLGAYPDSVSYLNLNMNNAREHQKLVRQTLGLSDAPNLRGGNIQVSTDEGFMYWSNPSQQCPAMYKNVLKSLRSAEESADDDYKSDLFPQLASTFGRSRNKVTFESAYKYLDDYLVAKRLGKKYPKFSDQASIDRLIEDYERDYFYEGLVGGSEIPRVVATPLINYAMLNTYAKSQEAQGKIRDSQIHQLKHSHFFANEMAFAAFLKALGKPQSEAPQGGENFRVELFETNNQHFVSVSLNGKPMNLAGSNHGIFELDDFLKNIYPKMYFGDIDDVCVGREEISLNVFPKCQDYMDYLGTYIKSSVYTETKKVKKCHLSRKAVTEVVAPPAITTRVKPIEKPVRVGFVEIVQSAPQRPKVDLKVVEIDRPVAYAVPVVEERIVVKEIEKPVRVNVPVVEEKIVVQEVEKLIQEKPTHIHHINLKEPEEPVVIAPTNFAQEEEPSSAWPWWLLLIPLLCLIPCLAFLCCRRKKVEPVTRPKQPMAPVLRKPVEKEIMHIKTEERNSPERKFVIEKKVVDEAAEIEQEITRELRKSRAVRESRAVRDVSRGRQTTLEIAAEAAMSRGSGGGRRKRIKTIKKFGEVIGKEIQYLDNDGNVIRTERVGVDEGDARSERFASGTRAIGKTEVVSSNSARYLRSSGGGGQTYKESYGAEERLGDNLVSSSNLVANRASRASRRGYSSGRHMDTAGYVSGSNAGLVDEDRDDGRYSPGGTRRSRGSAGRAQIERVASAGRGSGSGAYRKSRIRVGSGGTGKHNEYREERITKGGTTKHQEFYAEDDDQI</sequence>
<feature type="chain" id="PRO_5042222184" evidence="5">
    <location>
        <begin position="26"/>
        <end position="900"/>
    </location>
</feature>
<feature type="compositionally biased region" description="Low complexity" evidence="3">
    <location>
        <begin position="789"/>
        <end position="800"/>
    </location>
</feature>
<feature type="transmembrane region" description="Helical" evidence="4">
    <location>
        <begin position="565"/>
        <end position="586"/>
    </location>
</feature>
<keyword evidence="4" id="KW-0472">Membrane</keyword>
<keyword evidence="4" id="KW-1133">Transmembrane helix</keyword>
<dbReference type="InterPro" id="IPR029033">
    <property type="entry name" value="His_PPase_superfam"/>
</dbReference>
<keyword evidence="2" id="KW-0378">Hydrolase</keyword>
<comment type="caution">
    <text evidence="6">The sequence shown here is derived from an EMBL/GenBank/DDBJ whole genome shotgun (WGS) entry which is preliminary data.</text>
</comment>
<accession>A0AAD2D9A1</accession>
<dbReference type="EMBL" id="CAMPGE010026454">
    <property type="protein sequence ID" value="CAI2384143.1"/>
    <property type="molecule type" value="Genomic_DNA"/>
</dbReference>
<reference evidence="6" key="1">
    <citation type="submission" date="2023-07" db="EMBL/GenBank/DDBJ databases">
        <authorList>
            <consortium name="AG Swart"/>
            <person name="Singh M."/>
            <person name="Singh A."/>
            <person name="Seah K."/>
            <person name="Emmerich C."/>
        </authorList>
    </citation>
    <scope>NUCLEOTIDE SEQUENCE</scope>
    <source>
        <strain evidence="6">DP1</strain>
    </source>
</reference>
<protein>
    <submittedName>
        <fullName evidence="6">Uncharacterized protein</fullName>
    </submittedName>
</protein>
<dbReference type="PANTHER" id="PTHR11567:SF110">
    <property type="entry name" value="2-PHOSPHOXYLOSE PHOSPHATASE 1"/>
    <property type="match status" value="1"/>
</dbReference>
<keyword evidence="5" id="KW-0732">Signal</keyword>
<evidence type="ECO:0000256" key="3">
    <source>
        <dbReference type="SAM" id="MobiDB-lite"/>
    </source>
</evidence>
<feature type="compositionally biased region" description="Low complexity" evidence="3">
    <location>
        <begin position="826"/>
        <end position="850"/>
    </location>
</feature>
<evidence type="ECO:0000256" key="2">
    <source>
        <dbReference type="ARBA" id="ARBA00022801"/>
    </source>
</evidence>
<gene>
    <name evidence="6" type="ORF">ECRASSUSDP1_LOCUS25664</name>
</gene>
<dbReference type="Gene3D" id="3.40.50.1240">
    <property type="entry name" value="Phosphoglycerate mutase-like"/>
    <property type="match status" value="1"/>
</dbReference>
<evidence type="ECO:0000256" key="1">
    <source>
        <dbReference type="ARBA" id="ARBA00005375"/>
    </source>
</evidence>
<keyword evidence="7" id="KW-1185">Reference proteome</keyword>
<organism evidence="6 7">
    <name type="scientific">Euplotes crassus</name>
    <dbReference type="NCBI Taxonomy" id="5936"/>
    <lineage>
        <taxon>Eukaryota</taxon>
        <taxon>Sar</taxon>
        <taxon>Alveolata</taxon>
        <taxon>Ciliophora</taxon>
        <taxon>Intramacronucleata</taxon>
        <taxon>Spirotrichea</taxon>
        <taxon>Hypotrichia</taxon>
        <taxon>Euplotida</taxon>
        <taxon>Euplotidae</taxon>
        <taxon>Moneuplotes</taxon>
    </lineage>
</organism>
<evidence type="ECO:0000256" key="4">
    <source>
        <dbReference type="SAM" id="Phobius"/>
    </source>
</evidence>
<comment type="similarity">
    <text evidence="1">Belongs to the histidine acid phosphatase family.</text>
</comment>
<dbReference type="PANTHER" id="PTHR11567">
    <property type="entry name" value="ACID PHOSPHATASE-RELATED"/>
    <property type="match status" value="1"/>
</dbReference>
<dbReference type="Pfam" id="PF00328">
    <property type="entry name" value="His_Phos_2"/>
    <property type="match status" value="1"/>
</dbReference>
<dbReference type="SUPFAM" id="SSF53254">
    <property type="entry name" value="Phosphoglycerate mutase-like"/>
    <property type="match status" value="1"/>
</dbReference>
<proteinExistence type="inferred from homology"/>
<feature type="compositionally biased region" description="Basic and acidic residues" evidence="3">
    <location>
        <begin position="872"/>
        <end position="892"/>
    </location>
</feature>
<feature type="region of interest" description="Disordered" evidence="3">
    <location>
        <begin position="789"/>
        <end position="900"/>
    </location>
</feature>
<feature type="signal peptide" evidence="5">
    <location>
        <begin position="1"/>
        <end position="25"/>
    </location>
</feature>
<dbReference type="AlphaFoldDB" id="A0AAD2D9A1"/>
<dbReference type="GO" id="GO:0016791">
    <property type="term" value="F:phosphatase activity"/>
    <property type="evidence" value="ECO:0007669"/>
    <property type="project" value="TreeGrafter"/>
</dbReference>
<dbReference type="InterPro" id="IPR050645">
    <property type="entry name" value="Histidine_acid_phosphatase"/>
</dbReference>
<evidence type="ECO:0000256" key="5">
    <source>
        <dbReference type="SAM" id="SignalP"/>
    </source>
</evidence>